<dbReference type="EMBL" id="VSRR010051279">
    <property type="protein sequence ID" value="MPC79489.1"/>
    <property type="molecule type" value="Genomic_DNA"/>
</dbReference>
<sequence>MWSIVEGCWQAECCITARLWSLTPWCRERCTSDVFAKLLVVPAQPRTAGAGMVLATANTGRPGAWAVPELLLEVSNFGRELGDELGEVGQLATEGSLQLFVGLVSDGSGRNDGRDLREHFRRQMTNRLVELGEAAGDLGCLETAFQQGEPEKRFLGLERRSSESNRRSCTTVWSSHGER</sequence>
<comment type="caution">
    <text evidence="2">The sequence shown here is derived from an EMBL/GenBank/DDBJ whole genome shotgun (WGS) entry which is preliminary data.</text>
</comment>
<reference evidence="2 3" key="1">
    <citation type="submission" date="2019-05" db="EMBL/GenBank/DDBJ databases">
        <title>Another draft genome of Portunus trituberculatus and its Hox gene families provides insights of decapod evolution.</title>
        <authorList>
            <person name="Jeong J.-H."/>
            <person name="Song I."/>
            <person name="Kim S."/>
            <person name="Choi T."/>
            <person name="Kim D."/>
            <person name="Ryu S."/>
            <person name="Kim W."/>
        </authorList>
    </citation>
    <scope>NUCLEOTIDE SEQUENCE [LARGE SCALE GENOMIC DNA]</scope>
    <source>
        <tissue evidence="2">Muscle</tissue>
    </source>
</reference>
<dbReference type="Proteomes" id="UP000324222">
    <property type="component" value="Unassembled WGS sequence"/>
</dbReference>
<feature type="region of interest" description="Disordered" evidence="1">
    <location>
        <begin position="154"/>
        <end position="179"/>
    </location>
</feature>
<gene>
    <name evidence="2" type="ORF">E2C01_074017</name>
</gene>
<keyword evidence="3" id="KW-1185">Reference proteome</keyword>
<protein>
    <submittedName>
        <fullName evidence="2">Uncharacterized protein</fullName>
    </submittedName>
</protein>
<evidence type="ECO:0000256" key="1">
    <source>
        <dbReference type="SAM" id="MobiDB-lite"/>
    </source>
</evidence>
<accession>A0A5B7IC85</accession>
<dbReference type="AlphaFoldDB" id="A0A5B7IC85"/>
<evidence type="ECO:0000313" key="3">
    <source>
        <dbReference type="Proteomes" id="UP000324222"/>
    </source>
</evidence>
<name>A0A5B7IC85_PORTR</name>
<evidence type="ECO:0000313" key="2">
    <source>
        <dbReference type="EMBL" id="MPC79489.1"/>
    </source>
</evidence>
<feature type="compositionally biased region" description="Basic and acidic residues" evidence="1">
    <location>
        <begin position="154"/>
        <end position="166"/>
    </location>
</feature>
<organism evidence="2 3">
    <name type="scientific">Portunus trituberculatus</name>
    <name type="common">Swimming crab</name>
    <name type="synonym">Neptunus trituberculatus</name>
    <dbReference type="NCBI Taxonomy" id="210409"/>
    <lineage>
        <taxon>Eukaryota</taxon>
        <taxon>Metazoa</taxon>
        <taxon>Ecdysozoa</taxon>
        <taxon>Arthropoda</taxon>
        <taxon>Crustacea</taxon>
        <taxon>Multicrustacea</taxon>
        <taxon>Malacostraca</taxon>
        <taxon>Eumalacostraca</taxon>
        <taxon>Eucarida</taxon>
        <taxon>Decapoda</taxon>
        <taxon>Pleocyemata</taxon>
        <taxon>Brachyura</taxon>
        <taxon>Eubrachyura</taxon>
        <taxon>Portunoidea</taxon>
        <taxon>Portunidae</taxon>
        <taxon>Portuninae</taxon>
        <taxon>Portunus</taxon>
    </lineage>
</organism>
<feature type="compositionally biased region" description="Polar residues" evidence="1">
    <location>
        <begin position="169"/>
        <end position="179"/>
    </location>
</feature>
<proteinExistence type="predicted"/>